<protein>
    <submittedName>
        <fullName evidence="1">Uncharacterized protein</fullName>
    </submittedName>
</protein>
<organism evidence="1">
    <name type="scientific">uncultured Solirubrobacteraceae bacterium</name>
    <dbReference type="NCBI Taxonomy" id="1162706"/>
    <lineage>
        <taxon>Bacteria</taxon>
        <taxon>Bacillati</taxon>
        <taxon>Actinomycetota</taxon>
        <taxon>Thermoleophilia</taxon>
        <taxon>Solirubrobacterales</taxon>
        <taxon>Solirubrobacteraceae</taxon>
        <taxon>environmental samples</taxon>
    </lineage>
</organism>
<name>A0A6J4TEH2_9ACTN</name>
<dbReference type="AlphaFoldDB" id="A0A6J4TEH2"/>
<reference evidence="1" key="1">
    <citation type="submission" date="2020-02" db="EMBL/GenBank/DDBJ databases">
        <authorList>
            <person name="Meier V. D."/>
        </authorList>
    </citation>
    <scope>NUCLEOTIDE SEQUENCE</scope>
    <source>
        <strain evidence="1">AVDCRST_MAG67</strain>
    </source>
</reference>
<gene>
    <name evidence="1" type="ORF">AVDCRST_MAG67-3379</name>
</gene>
<sequence length="44" mass="5197">MHLPRNEVASGRPLQMQVRRLQFPPASRRYRPRQLWGAVLGELK</sequence>
<accession>A0A6J4TEH2</accession>
<proteinExistence type="predicted"/>
<dbReference type="EMBL" id="CADCVQ010000143">
    <property type="protein sequence ID" value="CAA9521145.1"/>
    <property type="molecule type" value="Genomic_DNA"/>
</dbReference>
<evidence type="ECO:0000313" key="1">
    <source>
        <dbReference type="EMBL" id="CAA9521145.1"/>
    </source>
</evidence>